<organism evidence="1 2">
    <name type="scientific">Edhazardia aedis (strain USNM 41457)</name>
    <name type="common">Microsporidian parasite</name>
    <dbReference type="NCBI Taxonomy" id="1003232"/>
    <lineage>
        <taxon>Eukaryota</taxon>
        <taxon>Fungi</taxon>
        <taxon>Fungi incertae sedis</taxon>
        <taxon>Microsporidia</taxon>
        <taxon>Edhazardia</taxon>
    </lineage>
</organism>
<comment type="caution">
    <text evidence="1">The sequence shown here is derived from an EMBL/GenBank/DDBJ whole genome shotgun (WGS) entry which is preliminary data.</text>
</comment>
<dbReference type="HOGENOM" id="CLU_697481_0_0_1"/>
<evidence type="ECO:0000313" key="2">
    <source>
        <dbReference type="Proteomes" id="UP000003163"/>
    </source>
</evidence>
<dbReference type="Proteomes" id="UP000003163">
    <property type="component" value="Unassembled WGS sequence"/>
</dbReference>
<reference evidence="2" key="2">
    <citation type="submission" date="2015-07" db="EMBL/GenBank/DDBJ databases">
        <title>Contrasting host-pathogen interactions and genome evolution in two generalist and specialist microsporidian pathogens of mosquitoes.</title>
        <authorList>
            <consortium name="The Broad Institute Genomics Platform"/>
            <consortium name="The Broad Institute Genome Sequencing Center for Infectious Disease"/>
            <person name="Cuomo C.A."/>
            <person name="Sanscrainte N.D."/>
            <person name="Goldberg J.M."/>
            <person name="Heiman D."/>
            <person name="Young S."/>
            <person name="Zeng Q."/>
            <person name="Becnel J.J."/>
            <person name="Birren B.W."/>
        </authorList>
    </citation>
    <scope>NUCLEOTIDE SEQUENCE [LARGE SCALE GENOMIC DNA]</scope>
    <source>
        <strain evidence="2">USNM 41457</strain>
    </source>
</reference>
<keyword evidence="2" id="KW-1185">Reference proteome</keyword>
<gene>
    <name evidence="1" type="ORF">EDEG_01139</name>
</gene>
<dbReference type="AlphaFoldDB" id="J9DTP7"/>
<protein>
    <submittedName>
        <fullName evidence="1">Uncharacterized protein</fullName>
    </submittedName>
</protein>
<accession>J9DTP7</accession>
<sequence>LIEFSNMKYNSIETSKINNNDKSSVCDDISIDKSKSLFNNKGSLDNIKQSINNKIINKNIDFIAKKCCNALISEIVNSFDNSVFKQYFDNKIFKNKKSFDREQNNLALDFIKNDILSQNIIKKHNNQDKLFKNSELSKKDDEMLKNALKDKIELSFANLSVLENKLSFQNSIKDNIELFNEKLHANDDFLTKNNIIADNIILNNDNLTINNVNSLTEYIAQNDDRILPNKKLIKCDDKTNSNNFQVNNDKSDGNNNLLTTDNLKIVDLSNSNIFPLSLSDENVENKIFIDILLKSNKILTYVLSKYSPSNTELNKINNNTKKTHTSNIKTPKKRGRPAIKIQENSENMVTQETSVFPVKRKAGRPAKIKTPVVKLVKRMYRRKKPYSNISAKTKNN</sequence>
<feature type="non-terminal residue" evidence="1">
    <location>
        <position position="1"/>
    </location>
</feature>
<dbReference type="EMBL" id="AFBI03000015">
    <property type="protein sequence ID" value="EJW04657.1"/>
    <property type="molecule type" value="Genomic_DNA"/>
</dbReference>
<reference evidence="1 2" key="1">
    <citation type="submission" date="2011-08" db="EMBL/GenBank/DDBJ databases">
        <authorList>
            <person name="Liu Z.J."/>
            <person name="Shi F.L."/>
            <person name="Lu J.Q."/>
            <person name="Li M."/>
            <person name="Wang Z.L."/>
        </authorList>
    </citation>
    <scope>NUCLEOTIDE SEQUENCE [LARGE SCALE GENOMIC DNA]</scope>
    <source>
        <strain evidence="1 2">USNM 41457</strain>
    </source>
</reference>
<evidence type="ECO:0000313" key="1">
    <source>
        <dbReference type="EMBL" id="EJW04657.1"/>
    </source>
</evidence>
<name>J9DTP7_EDHAE</name>
<dbReference type="VEuPathDB" id="MicrosporidiaDB:EDEG_01139"/>
<dbReference type="InParanoid" id="J9DTP7"/>
<proteinExistence type="predicted"/>